<dbReference type="STRING" id="1003195.SCATT_50160"/>
<organism evidence="1 2">
    <name type="scientific">Streptantibioticus cattleyicolor (strain ATCC 35852 / DSM 46488 / JCM 4925 / NBRC 14057 / NRRL 8057)</name>
    <name type="common">Streptomyces cattleya</name>
    <dbReference type="NCBI Taxonomy" id="1003195"/>
    <lineage>
        <taxon>Bacteria</taxon>
        <taxon>Bacillati</taxon>
        <taxon>Actinomycetota</taxon>
        <taxon>Actinomycetes</taxon>
        <taxon>Kitasatosporales</taxon>
        <taxon>Streptomycetaceae</taxon>
        <taxon>Streptantibioticus</taxon>
    </lineage>
</organism>
<dbReference type="AlphaFoldDB" id="F8K0I4"/>
<dbReference type="InterPro" id="IPR021459">
    <property type="entry name" value="GH101-related"/>
</dbReference>
<protein>
    <submittedName>
        <fullName evidence="1">Putative lipoprotein</fullName>
    </submittedName>
</protein>
<evidence type="ECO:0000313" key="1">
    <source>
        <dbReference type="EMBL" id="AEW97387.1"/>
    </source>
</evidence>
<sequence>MHAITSHRAVRGRRRAAVVALTAAAAVTACGITWSVASGAPVATGVRVADGTVRVPVDGGTAEVGTDTLAVTARAADGTRLTLSAPATARLGTPGHVVVDGGTARWTLPAAGLTVTAGAEHGRLRVTVHGDRDGSTLSWPVTGTDHDAATVQLPRGDGLGIPVADPWWNTAPDGLAGHTYDLTADLTMPLWGYTLGRHGVSYLVPSPAGTSVGFTSAGRRLRATGEHTFSRREDTRDYTVTFALTAPSPVAPALDYRDWLTEHGQFVPLRRKIAANPAVGRLLGAFHAYTWGEARTEQGVRRMRALGLTRMWLGYDADGDPMSARATAAARRAGYLVGPYDSFANGQDPATSDAPTSTWPAPVYPDYCVREADGTVKSGFHGRGCYLSSQAFRLAEPTRHLLADRTRQMTANGADSYFLDVDAAGELFDDHSPAHPMNKRQDQANRLARMRTLSGPDKLVLGSESAGSWAAPVLDFSHGSATPVADGLWPLERDRQTWGGYAPAKAPGVYFKPVTLPADLTKAMFDPVYRVPLYETALHDSVISLDRWELSYTKLPNVQTDRALLAVLDNSPLNLVLDGPTLDRYGHQLAALQRYFAPLHQAAGTQPMTGYRQLTADRTVQRTTFGDGVLSVTANFGTTPYHGLPGGCVDATLRGDHHPRRLCPEPLTP</sequence>
<dbReference type="PATRIC" id="fig|1003195.11.peg.6447"/>
<dbReference type="Proteomes" id="UP000007842">
    <property type="component" value="Chromosome"/>
</dbReference>
<accession>F8K0I4</accession>
<dbReference type="OrthoDB" id="3222930at2"/>
<dbReference type="Pfam" id="PF11308">
    <property type="entry name" value="Glyco_hydro_129"/>
    <property type="match status" value="1"/>
</dbReference>
<accession>G8X3L4</accession>
<dbReference type="KEGG" id="scy:SCATT_50160"/>
<dbReference type="HOGENOM" id="CLU_009699_0_0_11"/>
<gene>
    <name evidence="1" type="ordered locus">SCATT_50160</name>
</gene>
<reference evidence="2" key="1">
    <citation type="submission" date="2011-12" db="EMBL/GenBank/DDBJ databases">
        <title>Complete genome sequence of Streptomyces cattleya strain DSM 46488.</title>
        <authorList>
            <person name="Ou H.-Y."/>
            <person name="Li P."/>
            <person name="Zhao C."/>
            <person name="O'Hagan D."/>
            <person name="Deng Z."/>
        </authorList>
    </citation>
    <scope>NUCLEOTIDE SEQUENCE [LARGE SCALE GENOMIC DNA]</scope>
    <source>
        <strain evidence="2">ATCC 35852 / DSM 46488 / JCM 4925 / NBRC 14057 / NRRL 8057</strain>
    </source>
</reference>
<dbReference type="KEGG" id="sct:SCAT_5024"/>
<keyword evidence="2" id="KW-1185">Reference proteome</keyword>
<evidence type="ECO:0000313" key="2">
    <source>
        <dbReference type="Proteomes" id="UP000007842"/>
    </source>
</evidence>
<dbReference type="eggNOG" id="ENOG502Z8EC">
    <property type="taxonomic scope" value="Bacteria"/>
</dbReference>
<keyword evidence="1" id="KW-0449">Lipoprotein</keyword>
<dbReference type="RefSeq" id="WP_014145727.1">
    <property type="nucleotide sequence ID" value="NC_016111.1"/>
</dbReference>
<name>F8K0I4_STREN</name>
<dbReference type="EMBL" id="CP003219">
    <property type="protein sequence ID" value="AEW97387.1"/>
    <property type="molecule type" value="Genomic_DNA"/>
</dbReference>
<proteinExistence type="predicted"/>